<gene>
    <name evidence="1" type="ORF">N5C72_15870</name>
</gene>
<dbReference type="RefSeq" id="WP_279991306.1">
    <property type="nucleotide sequence ID" value="NZ_JAOBZK010000021.1"/>
</dbReference>
<comment type="caution">
    <text evidence="1">The sequence shown here is derived from an EMBL/GenBank/DDBJ whole genome shotgun (WGS) entry which is preliminary data.</text>
</comment>
<evidence type="ECO:0000313" key="2">
    <source>
        <dbReference type="Proteomes" id="UP001158644"/>
    </source>
</evidence>
<dbReference type="InterPro" id="IPR009100">
    <property type="entry name" value="AcylCoA_DH/oxidase_NM_dom_sf"/>
</dbReference>
<dbReference type="EMBL" id="JAOBZK010000021">
    <property type="protein sequence ID" value="MDH1179556.1"/>
    <property type="molecule type" value="Genomic_DNA"/>
</dbReference>
<dbReference type="Proteomes" id="UP001158644">
    <property type="component" value="Unassembled WGS sequence"/>
</dbReference>
<accession>A0ABD4YWJ2</accession>
<name>A0ABD4YWJ2_9BURK</name>
<dbReference type="Gene3D" id="2.40.110.10">
    <property type="entry name" value="Butyryl-CoA Dehydrogenase, subunit A, domain 2"/>
    <property type="match status" value="1"/>
</dbReference>
<dbReference type="SUPFAM" id="SSF56645">
    <property type="entry name" value="Acyl-CoA dehydrogenase NM domain-like"/>
    <property type="match status" value="1"/>
</dbReference>
<sequence length="347" mass="36307">MTDHRGLAAQPSCLDILDQALSDAHAPLDPGRWLRILVDQGCDRLPLPASGRTRERWQALARVAAADLSLAKLFEGHTDALAILAELQASPAPLMANSRWAVWCAEPPDHRVQITQRAEGSALLHGVKAWCSGAASVTHALVSGWNPAGEPCLVAVAMDQDGVKVTDAGWHAVGMRASASVDVAFSHVPCTLVGKSGAYVDRPGFLHGGAGVAACWYGGLVHIAQSLRAALPVTSADPHRLAHLGAVDVALAQARAVLRETAAQIDAHPRQSCAMACARARLAVEAAAAVVVERAARALGAGPLCRDAGFAQVMADLPVFIRQSHAERDQAAHGQAVLNHEGAPWAL</sequence>
<protein>
    <submittedName>
        <fullName evidence="1">Acyl-CoA dehydrogenase</fullName>
    </submittedName>
</protein>
<reference evidence="1 2" key="1">
    <citation type="submission" date="2022-09" db="EMBL/GenBank/DDBJ databases">
        <title>Intensive care unit water sources are persistently colonized with multi-drug resistant bacteria and are the site of extensive horizontal gene transfer of antibiotic resistance genes.</title>
        <authorList>
            <person name="Diorio-Toth L."/>
        </authorList>
    </citation>
    <scope>NUCLEOTIDE SEQUENCE [LARGE SCALE GENOMIC DNA]</scope>
    <source>
        <strain evidence="1 2">GD03967</strain>
    </source>
</reference>
<evidence type="ECO:0000313" key="1">
    <source>
        <dbReference type="EMBL" id="MDH1179556.1"/>
    </source>
</evidence>
<dbReference type="InterPro" id="IPR046373">
    <property type="entry name" value="Acyl-CoA_Oxase/DH_mid-dom_sf"/>
</dbReference>
<dbReference type="AlphaFoldDB" id="A0ABD4YWJ2"/>
<proteinExistence type="predicted"/>
<organism evidence="1 2">
    <name type="scientific">Achromobacter mucicolens</name>
    <dbReference type="NCBI Taxonomy" id="1389922"/>
    <lineage>
        <taxon>Bacteria</taxon>
        <taxon>Pseudomonadati</taxon>
        <taxon>Pseudomonadota</taxon>
        <taxon>Betaproteobacteria</taxon>
        <taxon>Burkholderiales</taxon>
        <taxon>Alcaligenaceae</taxon>
        <taxon>Achromobacter</taxon>
    </lineage>
</organism>